<dbReference type="Pfam" id="PF19029">
    <property type="entry name" value="DUF883_C"/>
    <property type="match status" value="1"/>
</dbReference>
<feature type="transmembrane region" description="Helical" evidence="8">
    <location>
        <begin position="90"/>
        <end position="108"/>
    </location>
</feature>
<evidence type="ECO:0000313" key="11">
    <source>
        <dbReference type="EMBL" id="BCB27733.1"/>
    </source>
</evidence>
<dbReference type="InterPro" id="IPR043605">
    <property type="entry name" value="DUF883_C"/>
</dbReference>
<accession>A0A6F8VD32</accession>
<dbReference type="InterPro" id="IPR043604">
    <property type="entry name" value="DUF883_N"/>
</dbReference>
<keyword evidence="4" id="KW-0997">Cell inner membrane</keyword>
<comment type="similarity">
    <text evidence="2">Belongs to the ElaB/YgaM/YqjD family.</text>
</comment>
<organism evidence="11 12">
    <name type="scientific">Sulfurimicrobium lacus</name>
    <dbReference type="NCBI Taxonomy" id="2715678"/>
    <lineage>
        <taxon>Bacteria</taxon>
        <taxon>Pseudomonadati</taxon>
        <taxon>Pseudomonadota</taxon>
        <taxon>Betaproteobacteria</taxon>
        <taxon>Nitrosomonadales</taxon>
        <taxon>Sulfuricellaceae</taxon>
        <taxon>Sulfurimicrobium</taxon>
    </lineage>
</organism>
<evidence type="ECO:0000313" key="12">
    <source>
        <dbReference type="Proteomes" id="UP000502260"/>
    </source>
</evidence>
<dbReference type="PANTHER" id="PTHR35893:SF3">
    <property type="entry name" value="INNER MEMBRANE PROTEIN"/>
    <property type="match status" value="1"/>
</dbReference>
<sequence>MYTEIDDAVATDMVTREKLVSDLKVVIADAEELLRATANQAGEKIAEIRVKAEENLRNAKIRLARAEEAMLERTKAAARATDDYVRANPWRAVGIAAGAGFIVGLLVGRR</sequence>
<evidence type="ECO:0000256" key="1">
    <source>
        <dbReference type="ARBA" id="ARBA00004377"/>
    </source>
</evidence>
<proteinExistence type="inferred from homology"/>
<gene>
    <name evidence="11" type="ORF">SKTS_26190</name>
</gene>
<keyword evidence="12" id="KW-1185">Reference proteome</keyword>
<name>A0A6F8VD32_9PROT</name>
<comment type="subcellular location">
    <subcellularLocation>
        <location evidence="1">Cell inner membrane</location>
        <topology evidence="1">Single-pass membrane protein</topology>
    </subcellularLocation>
</comment>
<dbReference type="AlphaFoldDB" id="A0A6F8VD32"/>
<feature type="domain" description="DUF883" evidence="10">
    <location>
        <begin position="81"/>
        <end position="110"/>
    </location>
</feature>
<protein>
    <submittedName>
        <fullName evidence="11">Membrane protein</fullName>
    </submittedName>
</protein>
<evidence type="ECO:0000256" key="2">
    <source>
        <dbReference type="ARBA" id="ARBA00010423"/>
    </source>
</evidence>
<keyword evidence="7 8" id="KW-0472">Membrane</keyword>
<evidence type="ECO:0000256" key="6">
    <source>
        <dbReference type="ARBA" id="ARBA00022989"/>
    </source>
</evidence>
<dbReference type="InterPro" id="IPR010279">
    <property type="entry name" value="YqjD/ElaB"/>
</dbReference>
<evidence type="ECO:0000256" key="5">
    <source>
        <dbReference type="ARBA" id="ARBA00022692"/>
    </source>
</evidence>
<evidence type="ECO:0000256" key="4">
    <source>
        <dbReference type="ARBA" id="ARBA00022519"/>
    </source>
</evidence>
<reference evidence="12" key="1">
    <citation type="submission" date="2020-03" db="EMBL/GenBank/DDBJ databases">
        <title>Complete genome sequence of sulfur-oxidizing bacterium skT11.</title>
        <authorList>
            <person name="Kanda M."/>
            <person name="Kojima H."/>
            <person name="Fukui M."/>
        </authorList>
    </citation>
    <scope>NUCLEOTIDE SEQUENCE [LARGE SCALE GENOMIC DNA]</scope>
    <source>
        <strain evidence="12">skT11</strain>
    </source>
</reference>
<keyword evidence="5 8" id="KW-0812">Transmembrane</keyword>
<keyword evidence="6 8" id="KW-1133">Transmembrane helix</keyword>
<evidence type="ECO:0000256" key="8">
    <source>
        <dbReference type="SAM" id="Phobius"/>
    </source>
</evidence>
<dbReference type="Pfam" id="PF05957">
    <property type="entry name" value="DUF883"/>
    <property type="match status" value="1"/>
</dbReference>
<keyword evidence="3" id="KW-1003">Cell membrane</keyword>
<dbReference type="Proteomes" id="UP000502260">
    <property type="component" value="Chromosome"/>
</dbReference>
<evidence type="ECO:0000259" key="9">
    <source>
        <dbReference type="Pfam" id="PF05957"/>
    </source>
</evidence>
<evidence type="ECO:0000256" key="7">
    <source>
        <dbReference type="ARBA" id="ARBA00023136"/>
    </source>
</evidence>
<dbReference type="GO" id="GO:0043022">
    <property type="term" value="F:ribosome binding"/>
    <property type="evidence" value="ECO:0007669"/>
    <property type="project" value="InterPro"/>
</dbReference>
<feature type="domain" description="DUF883" evidence="9">
    <location>
        <begin position="17"/>
        <end position="69"/>
    </location>
</feature>
<dbReference type="EMBL" id="AP022853">
    <property type="protein sequence ID" value="BCB27733.1"/>
    <property type="molecule type" value="Genomic_DNA"/>
</dbReference>
<dbReference type="PANTHER" id="PTHR35893">
    <property type="entry name" value="INNER MEMBRANE PROTEIN-RELATED"/>
    <property type="match status" value="1"/>
</dbReference>
<dbReference type="GO" id="GO:0005886">
    <property type="term" value="C:plasma membrane"/>
    <property type="evidence" value="ECO:0007669"/>
    <property type="project" value="UniProtKB-SubCell"/>
</dbReference>
<dbReference type="KEGG" id="slac:SKTS_26190"/>
<dbReference type="RefSeq" id="WP_198420363.1">
    <property type="nucleotide sequence ID" value="NZ_AP022853.1"/>
</dbReference>
<evidence type="ECO:0000256" key="3">
    <source>
        <dbReference type="ARBA" id="ARBA00022475"/>
    </source>
</evidence>
<evidence type="ECO:0000259" key="10">
    <source>
        <dbReference type="Pfam" id="PF19029"/>
    </source>
</evidence>